<dbReference type="Gene3D" id="3.30.1340.10">
    <property type="entry name" value="HPr-like"/>
    <property type="match status" value="1"/>
</dbReference>
<comment type="subcellular location">
    <subcellularLocation>
        <location evidence="2">Cytoplasm</location>
    </subcellularLocation>
</comment>
<keyword evidence="6" id="KW-0762">Sugar transport</keyword>
<dbReference type="PROSITE" id="PS51350">
    <property type="entry name" value="PTS_HPR_DOM"/>
    <property type="match status" value="1"/>
</dbReference>
<evidence type="ECO:0000256" key="8">
    <source>
        <dbReference type="ARBA" id="ARBA00033055"/>
    </source>
</evidence>
<evidence type="ECO:0000256" key="3">
    <source>
        <dbReference type="ARBA" id="ARBA00020422"/>
    </source>
</evidence>
<keyword evidence="7" id="KW-0598">Phosphotransferase system</keyword>
<proteinExistence type="predicted"/>
<evidence type="ECO:0000256" key="1">
    <source>
        <dbReference type="ARBA" id="ARBA00003681"/>
    </source>
</evidence>
<evidence type="ECO:0000256" key="4">
    <source>
        <dbReference type="ARBA" id="ARBA00022448"/>
    </source>
</evidence>
<dbReference type="GO" id="GO:0005737">
    <property type="term" value="C:cytoplasm"/>
    <property type="evidence" value="ECO:0007669"/>
    <property type="project" value="UniProtKB-SubCell"/>
</dbReference>
<dbReference type="AlphaFoldDB" id="A0A975BQJ6"/>
<dbReference type="NCBIfam" id="TIGR01003">
    <property type="entry name" value="PTS_HPr_family"/>
    <property type="match status" value="1"/>
</dbReference>
<evidence type="ECO:0000256" key="7">
    <source>
        <dbReference type="ARBA" id="ARBA00022683"/>
    </source>
</evidence>
<sequence>MDRSFKEFSKDVVIVNELGLHARSAARIAEIAGSAKSEVRIRKGEEEVDAKSIIDMLTLGCAKNSTITIKIGDYDSDINILNRIVELVESGFGE</sequence>
<dbReference type="KEGG" id="dmm:dnm_054150"/>
<evidence type="ECO:0000256" key="2">
    <source>
        <dbReference type="ARBA" id="ARBA00004496"/>
    </source>
</evidence>
<dbReference type="InterPro" id="IPR002114">
    <property type="entry name" value="PTS_HPr_Ser_P_site"/>
</dbReference>
<protein>
    <recommendedName>
        <fullName evidence="3">Phosphocarrier protein HPr</fullName>
    </recommendedName>
    <alternativeName>
        <fullName evidence="8">Histidine-containing protein</fullName>
    </alternativeName>
</protein>
<organism evidence="10 11">
    <name type="scientific">Desulfonema magnum</name>
    <dbReference type="NCBI Taxonomy" id="45655"/>
    <lineage>
        <taxon>Bacteria</taxon>
        <taxon>Pseudomonadati</taxon>
        <taxon>Thermodesulfobacteriota</taxon>
        <taxon>Desulfobacteria</taxon>
        <taxon>Desulfobacterales</taxon>
        <taxon>Desulfococcaceae</taxon>
        <taxon>Desulfonema</taxon>
    </lineage>
</organism>
<evidence type="ECO:0000313" key="11">
    <source>
        <dbReference type="Proteomes" id="UP000663722"/>
    </source>
</evidence>
<dbReference type="EMBL" id="CP061800">
    <property type="protein sequence ID" value="QTA89364.1"/>
    <property type="molecule type" value="Genomic_DNA"/>
</dbReference>
<feature type="domain" description="HPr" evidence="9">
    <location>
        <begin position="7"/>
        <end position="94"/>
    </location>
</feature>
<dbReference type="PRINTS" id="PR00107">
    <property type="entry name" value="PHOSPHOCPHPR"/>
</dbReference>
<dbReference type="Proteomes" id="UP000663722">
    <property type="component" value="Chromosome"/>
</dbReference>
<name>A0A975BQJ6_9BACT</name>
<evidence type="ECO:0000256" key="6">
    <source>
        <dbReference type="ARBA" id="ARBA00022597"/>
    </source>
</evidence>
<comment type="function">
    <text evidence="1">General (non sugar-specific) component of the phosphoenolpyruvate-dependent sugar phosphotransferase system (sugar PTS). This major carbohydrate active-transport system catalyzes the phosphorylation of incoming sugar substrates concomitantly with their translocation across the cell membrane. The phosphoryl group from phosphoenolpyruvate (PEP) is transferred to the phosphoryl carrier protein HPr by enzyme I. Phospho-HPr then transfers it to the PTS EIIA domain.</text>
</comment>
<dbReference type="InterPro" id="IPR050399">
    <property type="entry name" value="HPr"/>
</dbReference>
<dbReference type="InterPro" id="IPR035895">
    <property type="entry name" value="HPr-like_sf"/>
</dbReference>
<keyword evidence="11" id="KW-1185">Reference proteome</keyword>
<dbReference type="Pfam" id="PF00381">
    <property type="entry name" value="PTS-HPr"/>
    <property type="match status" value="1"/>
</dbReference>
<keyword evidence="5" id="KW-0963">Cytoplasm</keyword>
<dbReference type="CDD" id="cd00367">
    <property type="entry name" value="PTS-HPr_like"/>
    <property type="match status" value="1"/>
</dbReference>
<dbReference type="PANTHER" id="PTHR33705">
    <property type="entry name" value="PHOSPHOCARRIER PROTEIN HPR"/>
    <property type="match status" value="1"/>
</dbReference>
<dbReference type="InterPro" id="IPR000032">
    <property type="entry name" value="HPr-like"/>
</dbReference>
<dbReference type="PANTHER" id="PTHR33705:SF1">
    <property type="entry name" value="PHOSPHOCARRIER PROTEIN HPR"/>
    <property type="match status" value="1"/>
</dbReference>
<keyword evidence="4" id="KW-0813">Transport</keyword>
<evidence type="ECO:0000259" key="9">
    <source>
        <dbReference type="PROSITE" id="PS51350"/>
    </source>
</evidence>
<dbReference type="GO" id="GO:0009401">
    <property type="term" value="P:phosphoenolpyruvate-dependent sugar phosphotransferase system"/>
    <property type="evidence" value="ECO:0007669"/>
    <property type="project" value="UniProtKB-KW"/>
</dbReference>
<evidence type="ECO:0000256" key="5">
    <source>
        <dbReference type="ARBA" id="ARBA00022490"/>
    </source>
</evidence>
<dbReference type="RefSeq" id="WP_207678016.1">
    <property type="nucleotide sequence ID" value="NZ_CP061800.1"/>
</dbReference>
<dbReference type="PROSITE" id="PS00369">
    <property type="entry name" value="PTS_HPR_HIS"/>
    <property type="match status" value="1"/>
</dbReference>
<accession>A0A975BQJ6</accession>
<dbReference type="InterPro" id="IPR001020">
    <property type="entry name" value="PTS_HPr_His_P_site"/>
</dbReference>
<gene>
    <name evidence="10" type="primary">ptsH</name>
    <name evidence="10" type="ORF">dnm_054150</name>
</gene>
<dbReference type="PROSITE" id="PS00589">
    <property type="entry name" value="PTS_HPR_SER"/>
    <property type="match status" value="1"/>
</dbReference>
<dbReference type="SUPFAM" id="SSF55594">
    <property type="entry name" value="HPr-like"/>
    <property type="match status" value="1"/>
</dbReference>
<reference evidence="10" key="1">
    <citation type="journal article" date="2021" name="Microb. Physiol.">
        <title>Proteogenomic Insights into the Physiology of Marine, Sulfate-Reducing, Filamentous Desulfonema limicola and Desulfonema magnum.</title>
        <authorList>
            <person name="Schnaars V."/>
            <person name="Wohlbrand L."/>
            <person name="Scheve S."/>
            <person name="Hinrichs C."/>
            <person name="Reinhardt R."/>
            <person name="Rabus R."/>
        </authorList>
    </citation>
    <scope>NUCLEOTIDE SEQUENCE</scope>
    <source>
        <strain evidence="10">4be13</strain>
    </source>
</reference>
<evidence type="ECO:0000313" key="10">
    <source>
        <dbReference type="EMBL" id="QTA89364.1"/>
    </source>
</evidence>